<evidence type="ECO:0000313" key="2">
    <source>
        <dbReference type="EMBL" id="CAG6601300.1"/>
    </source>
</evidence>
<organism evidence="2">
    <name type="scientific">Culex pipiens</name>
    <name type="common">House mosquito</name>
    <dbReference type="NCBI Taxonomy" id="7175"/>
    <lineage>
        <taxon>Eukaryota</taxon>
        <taxon>Metazoa</taxon>
        <taxon>Ecdysozoa</taxon>
        <taxon>Arthropoda</taxon>
        <taxon>Hexapoda</taxon>
        <taxon>Insecta</taxon>
        <taxon>Pterygota</taxon>
        <taxon>Neoptera</taxon>
        <taxon>Endopterygota</taxon>
        <taxon>Diptera</taxon>
        <taxon>Nematocera</taxon>
        <taxon>Culicoidea</taxon>
        <taxon>Culicidae</taxon>
        <taxon>Culicinae</taxon>
        <taxon>Culicini</taxon>
        <taxon>Culex</taxon>
        <taxon>Culex</taxon>
    </lineage>
</organism>
<dbReference type="EMBL" id="HBUE01347031">
    <property type="protein sequence ID" value="CAG6601300.1"/>
    <property type="molecule type" value="Transcribed_RNA"/>
</dbReference>
<name>A0A8D8PH61_CULPI</name>
<dbReference type="EMBL" id="HBUE01240036">
    <property type="protein sequence ID" value="CAG6549071.1"/>
    <property type="molecule type" value="Transcribed_RNA"/>
</dbReference>
<protein>
    <submittedName>
        <fullName evidence="2">(northern house mosquito) hypothetical protein</fullName>
    </submittedName>
</protein>
<evidence type="ECO:0000256" key="1">
    <source>
        <dbReference type="SAM" id="MobiDB-lite"/>
    </source>
</evidence>
<accession>A0A8D8PH61</accession>
<sequence length="103" mass="11078">MPTPSAARPAPETDQATETRPMDRPASSMIHTLNLKLPTPSPPFSATAALRNGPLPVFFFPTSGSSFPTDRNSIPMATYCEPFAATAERSGPALQQIHRVEEP</sequence>
<feature type="region of interest" description="Disordered" evidence="1">
    <location>
        <begin position="1"/>
        <end position="26"/>
    </location>
</feature>
<reference evidence="2" key="1">
    <citation type="submission" date="2021-05" db="EMBL/GenBank/DDBJ databases">
        <authorList>
            <person name="Alioto T."/>
            <person name="Alioto T."/>
            <person name="Gomez Garrido J."/>
        </authorList>
    </citation>
    <scope>NUCLEOTIDE SEQUENCE</scope>
</reference>
<dbReference type="AlphaFoldDB" id="A0A8D8PH61"/>
<proteinExistence type="predicted"/>